<dbReference type="PROSITE" id="PS01081">
    <property type="entry name" value="HTH_TETR_1"/>
    <property type="match status" value="1"/>
</dbReference>
<dbReference type="Gene3D" id="1.10.357.10">
    <property type="entry name" value="Tetracycline Repressor, domain 2"/>
    <property type="match status" value="1"/>
</dbReference>
<dbReference type="KEGG" id="rue:DT065_13185"/>
<dbReference type="Proteomes" id="UP000252100">
    <property type="component" value="Chromosome"/>
</dbReference>
<gene>
    <name evidence="5" type="ORF">DT065_13185</name>
</gene>
<evidence type="ECO:0000313" key="6">
    <source>
        <dbReference type="Proteomes" id="UP000252100"/>
    </source>
</evidence>
<dbReference type="GO" id="GO:0003677">
    <property type="term" value="F:DNA binding"/>
    <property type="evidence" value="ECO:0007669"/>
    <property type="project" value="UniProtKB-UniRule"/>
</dbReference>
<dbReference type="InterPro" id="IPR009057">
    <property type="entry name" value="Homeodomain-like_sf"/>
</dbReference>
<feature type="DNA-binding region" description="H-T-H motif" evidence="3">
    <location>
        <begin position="35"/>
        <end position="54"/>
    </location>
</feature>
<dbReference type="InterPro" id="IPR050624">
    <property type="entry name" value="HTH-type_Tx_Regulator"/>
</dbReference>
<sequence>MISLLFKHRPYKDPCNKLLDAALHLYTGKGFRETSVLEVVEQARVSKTTFYHFFKSKEDLLIQLFQSLLEEVLQEVKRTAELETHIAHKSFAGIRRYLEICNDHRPIARLLLVSSSGLSPAIEEVRREAHVEFATFIYESVRAEPNQMKRLSDDQIHTAAQAMVGAINEVVIHKIIVEKKENIDELAQLLNRIVVGTFTMLSDNQWSFKGGMRL</sequence>
<dbReference type="PRINTS" id="PR00455">
    <property type="entry name" value="HTHTETR"/>
</dbReference>
<name>A0A345C0X9_9BACI</name>
<keyword evidence="1" id="KW-0678">Repressor</keyword>
<dbReference type="PANTHER" id="PTHR43479:SF11">
    <property type="entry name" value="ACREF_ENVCD OPERON REPRESSOR-RELATED"/>
    <property type="match status" value="1"/>
</dbReference>
<dbReference type="EMBL" id="CP031092">
    <property type="protein sequence ID" value="AXF56860.1"/>
    <property type="molecule type" value="Genomic_DNA"/>
</dbReference>
<accession>A0A345C0X9</accession>
<evidence type="ECO:0000256" key="1">
    <source>
        <dbReference type="ARBA" id="ARBA00022491"/>
    </source>
</evidence>
<dbReference type="PROSITE" id="PS50977">
    <property type="entry name" value="HTH_TETR_2"/>
    <property type="match status" value="1"/>
</dbReference>
<dbReference type="RefSeq" id="WP_114374159.1">
    <property type="nucleotide sequence ID" value="NZ_CP031092.1"/>
</dbReference>
<protein>
    <submittedName>
        <fullName evidence="5">TetR/AcrR family transcriptional regulator</fullName>
    </submittedName>
</protein>
<keyword evidence="6" id="KW-1185">Reference proteome</keyword>
<feature type="domain" description="HTH tetR-type" evidence="4">
    <location>
        <begin position="12"/>
        <end position="72"/>
    </location>
</feature>
<dbReference type="InterPro" id="IPR023772">
    <property type="entry name" value="DNA-bd_HTH_TetR-type_CS"/>
</dbReference>
<dbReference type="Gene3D" id="1.10.10.60">
    <property type="entry name" value="Homeodomain-like"/>
    <property type="match status" value="1"/>
</dbReference>
<evidence type="ECO:0000256" key="3">
    <source>
        <dbReference type="PROSITE-ProRule" id="PRU00335"/>
    </source>
</evidence>
<evidence type="ECO:0000259" key="4">
    <source>
        <dbReference type="PROSITE" id="PS50977"/>
    </source>
</evidence>
<proteinExistence type="predicted"/>
<dbReference type="InterPro" id="IPR001647">
    <property type="entry name" value="HTH_TetR"/>
</dbReference>
<evidence type="ECO:0000313" key="5">
    <source>
        <dbReference type="EMBL" id="AXF56860.1"/>
    </source>
</evidence>
<dbReference type="Pfam" id="PF00440">
    <property type="entry name" value="TetR_N"/>
    <property type="match status" value="1"/>
</dbReference>
<evidence type="ECO:0000256" key="2">
    <source>
        <dbReference type="ARBA" id="ARBA00023125"/>
    </source>
</evidence>
<reference evidence="5 6" key="1">
    <citation type="journal article" date="2018" name="J. Microbiol.">
        <title>Salicibibacter kimchii gen. nov., sp. nov., a moderately halophilic and alkalitolerant bacterium in the family Bacillaceae, isolated from kimchi.</title>
        <authorList>
            <person name="Jang J.Y."/>
            <person name="Oh Y.J."/>
            <person name="Lim S.K."/>
            <person name="Park H.K."/>
            <person name="Lee C."/>
            <person name="Kim J.Y."/>
            <person name="Lee M.A."/>
            <person name="Choi H.J."/>
        </authorList>
    </citation>
    <scope>NUCLEOTIDE SEQUENCE [LARGE SCALE GENOMIC DNA]</scope>
    <source>
        <strain evidence="5 6">NKC1-1</strain>
    </source>
</reference>
<dbReference type="AlphaFoldDB" id="A0A345C0X9"/>
<keyword evidence="2 3" id="KW-0238">DNA-binding</keyword>
<dbReference type="PANTHER" id="PTHR43479">
    <property type="entry name" value="ACREF/ENVCD OPERON REPRESSOR-RELATED"/>
    <property type="match status" value="1"/>
</dbReference>
<dbReference type="OrthoDB" id="9814200at2"/>
<organism evidence="5 6">
    <name type="scientific">Salicibibacter kimchii</name>
    <dbReference type="NCBI Taxonomy" id="2099786"/>
    <lineage>
        <taxon>Bacteria</taxon>
        <taxon>Bacillati</taxon>
        <taxon>Bacillota</taxon>
        <taxon>Bacilli</taxon>
        <taxon>Bacillales</taxon>
        <taxon>Bacillaceae</taxon>
        <taxon>Salicibibacter</taxon>
    </lineage>
</organism>
<dbReference type="SUPFAM" id="SSF46689">
    <property type="entry name" value="Homeodomain-like"/>
    <property type="match status" value="1"/>
</dbReference>